<organism evidence="3 4">
    <name type="scientific">Choanephora cucurbitarum</name>
    <dbReference type="NCBI Taxonomy" id="101091"/>
    <lineage>
        <taxon>Eukaryota</taxon>
        <taxon>Fungi</taxon>
        <taxon>Fungi incertae sedis</taxon>
        <taxon>Mucoromycota</taxon>
        <taxon>Mucoromycotina</taxon>
        <taxon>Mucoromycetes</taxon>
        <taxon>Mucorales</taxon>
        <taxon>Mucorineae</taxon>
        <taxon>Choanephoraceae</taxon>
        <taxon>Choanephoroideae</taxon>
        <taxon>Choanephora</taxon>
    </lineage>
</organism>
<keyword evidence="2" id="KW-1133">Transmembrane helix</keyword>
<keyword evidence="2" id="KW-0812">Transmembrane</keyword>
<dbReference type="EMBL" id="LUGH01000192">
    <property type="protein sequence ID" value="OBZ87866.1"/>
    <property type="molecule type" value="Genomic_DNA"/>
</dbReference>
<evidence type="ECO:0000313" key="3">
    <source>
        <dbReference type="EMBL" id="OBZ87866.1"/>
    </source>
</evidence>
<evidence type="ECO:0008006" key="5">
    <source>
        <dbReference type="Google" id="ProtNLM"/>
    </source>
</evidence>
<keyword evidence="2" id="KW-0472">Membrane</keyword>
<comment type="caution">
    <text evidence="3">The sequence shown here is derived from an EMBL/GenBank/DDBJ whole genome shotgun (WGS) entry which is preliminary data.</text>
</comment>
<evidence type="ECO:0000256" key="1">
    <source>
        <dbReference type="SAM" id="MobiDB-lite"/>
    </source>
</evidence>
<feature type="compositionally biased region" description="Basic and acidic residues" evidence="1">
    <location>
        <begin position="446"/>
        <end position="456"/>
    </location>
</feature>
<keyword evidence="4" id="KW-1185">Reference proteome</keyword>
<protein>
    <recommendedName>
        <fullName evidence="5">Myosin-binding domain-containing protein</fullName>
    </recommendedName>
</protein>
<gene>
    <name evidence="3" type="ORF">A0J61_04084</name>
</gene>
<dbReference type="STRING" id="101091.A0A1C7NH42"/>
<evidence type="ECO:0000313" key="4">
    <source>
        <dbReference type="Proteomes" id="UP000093000"/>
    </source>
</evidence>
<name>A0A1C7NH42_9FUNG</name>
<accession>A0A1C7NH42</accession>
<feature type="region of interest" description="Disordered" evidence="1">
    <location>
        <begin position="431"/>
        <end position="474"/>
    </location>
</feature>
<dbReference type="Proteomes" id="UP000093000">
    <property type="component" value="Unassembled WGS sequence"/>
</dbReference>
<sequence length="515" mass="59442">MIIGISVLLITISLPFTYALYTQKQAYLSRLYTILSRQWVKSNLSLSLSTKEQSIFEEEFKYLIVTSSLFNETPQLEQSSGHPMTAESIMKAKPPQKAFSLNDLTITIIGISILFIAFSISLHTSITLLIPFHFTICYFLYRRYRHIQIRKIHVSALDSMHEIISLSKESDAMLMNLLKTFHAHSYGEEQQLFGTLLSSHFEMYIETVMQLQPLIDTYNLSRLRDMYSASKEIPSVLLEFESHQFSLEDIDLIHSVIIWKRREYLLHLLALDVMSNNKTTRYGQNWRQAIHINKTLVESYNEFNKKLFDISFTIDNLQSTQTQRPVSISSIDTVSDDLTTEGAPDEKALTLMHRVSALEKYIEDIQAKLFLCKQDARLLTSHRVSVFSLERMNKRFSSIEETMNHLNNQWEESKMSLNALLSHEEIKLKSSLSSLPSPPISPTSNEHTDTQPDRLPKNTLNRSQSLNSFNRGHSFNQNRLSRIQSLKLKNNHHRKSFVLPSQLLSNAPLTDETTL</sequence>
<dbReference type="AlphaFoldDB" id="A0A1C7NH42"/>
<proteinExistence type="predicted"/>
<dbReference type="OrthoDB" id="2289371at2759"/>
<evidence type="ECO:0000256" key="2">
    <source>
        <dbReference type="SAM" id="Phobius"/>
    </source>
</evidence>
<feature type="compositionally biased region" description="Polar residues" evidence="1">
    <location>
        <begin position="458"/>
        <end position="474"/>
    </location>
</feature>
<dbReference type="InParanoid" id="A0A1C7NH42"/>
<feature type="transmembrane region" description="Helical" evidence="2">
    <location>
        <begin position="108"/>
        <end position="141"/>
    </location>
</feature>
<reference evidence="3 4" key="1">
    <citation type="submission" date="2016-03" db="EMBL/GenBank/DDBJ databases">
        <title>Choanephora cucurbitarum.</title>
        <authorList>
            <person name="Min B."/>
            <person name="Park H."/>
            <person name="Park J.-H."/>
            <person name="Shin H.-D."/>
            <person name="Choi I.-G."/>
        </authorList>
    </citation>
    <scope>NUCLEOTIDE SEQUENCE [LARGE SCALE GENOMIC DNA]</scope>
    <source>
        <strain evidence="3 4">KUS-F28377</strain>
    </source>
</reference>